<evidence type="ECO:0000256" key="1">
    <source>
        <dbReference type="ARBA" id="ARBA00004123"/>
    </source>
</evidence>
<evidence type="ECO:0000259" key="10">
    <source>
        <dbReference type="Pfam" id="PF20451"/>
    </source>
</evidence>
<dbReference type="AlphaFoldDB" id="A0A803KNT9"/>
<dbReference type="Pfam" id="PF20451">
    <property type="entry name" value="Calmod_bind_M"/>
    <property type="match status" value="1"/>
</dbReference>
<evidence type="ECO:0000256" key="6">
    <source>
        <dbReference type="ARBA" id="ARBA00023163"/>
    </source>
</evidence>
<dbReference type="GO" id="GO:0003700">
    <property type="term" value="F:DNA-binding transcription factor activity"/>
    <property type="evidence" value="ECO:0007669"/>
    <property type="project" value="TreeGrafter"/>
</dbReference>
<evidence type="ECO:0000259" key="11">
    <source>
        <dbReference type="Pfam" id="PF20452"/>
    </source>
</evidence>
<comment type="similarity">
    <text evidence="2">Belongs to the plant ACBP60 protein family.</text>
</comment>
<evidence type="ECO:0000256" key="5">
    <source>
        <dbReference type="ARBA" id="ARBA00023159"/>
    </source>
</evidence>
<dbReference type="OMA" id="CSKTRWL"/>
<evidence type="ECO:0000256" key="8">
    <source>
        <dbReference type="SAM" id="MobiDB-lite"/>
    </source>
</evidence>
<feature type="domain" description="Calmodulin binding protein C-terminal" evidence="11">
    <location>
        <begin position="322"/>
        <end position="382"/>
    </location>
</feature>
<sequence length="584" mass="65692">MVLKRQFGEEASDNSSLNNSSQSPPTKTRKVANYVMKEVSLQEIATQISAILEPALRRMVKEEVEPLIYFLQSSPRHSLGIQQDSFPLRSLQLLFVNKLPCTLFTNSKIEDEEHNSLQIKLVDAKSKSLIQHGPFSSIKVEIFALNGDFAADGRENWSESEFNDNILREREGKRPLLVGETSFSLIGGLGTIGIITFTDNSSWVRSRKFKLGVRVVSRASHGIGIREAVSEAFMVLDHRGESYQKHNTPSLDDPVWRLKKISKQGASHKKLEKNGIKTVKDFLMQYHMNSSFLRNVLGKGVANRTWDIMVKHANECHLNNTYYSYFNEAESAQLLFNCVYKVVAVKFEGQDYQPVDTLDNCQKVLVEKLKPFAFINLNQLVPVNNPSVISTSMEPTVEQHVLFSTPKLDLQHDALSFIDQDEPDTKLDINLSDSESYPCTIEDGYTFEVESASQRNQRIQGFTPGTFLMGDYGAELSDKAYNWHQNSSLATFAQNCQFGELSHIQTSPFYPLATNWGQGDNVLATLSPATHFDILSQLPDLSGAISGSGKSRAGWCKIRAAVMWNIVRRNAAARRKAKFPFGYH</sequence>
<name>A0A803KNT9_CHEQI</name>
<reference evidence="12" key="2">
    <citation type="submission" date="2021-03" db="UniProtKB">
        <authorList>
            <consortium name="EnsemblPlants"/>
        </authorList>
    </citation>
    <scope>IDENTIFICATION</scope>
</reference>
<evidence type="ECO:0008006" key="14">
    <source>
        <dbReference type="Google" id="ProtNLM"/>
    </source>
</evidence>
<dbReference type="Pfam" id="PF20452">
    <property type="entry name" value="Calmod_bind_C"/>
    <property type="match status" value="1"/>
</dbReference>
<dbReference type="GO" id="GO:0080142">
    <property type="term" value="P:regulation of salicylic acid biosynthetic process"/>
    <property type="evidence" value="ECO:0007669"/>
    <property type="project" value="TreeGrafter"/>
</dbReference>
<feature type="region of interest" description="Disordered" evidence="8">
    <location>
        <begin position="1"/>
        <end position="28"/>
    </location>
</feature>
<protein>
    <recommendedName>
        <fullName evidence="14">Calmodulin-binding protein</fullName>
    </recommendedName>
</protein>
<evidence type="ECO:0000313" key="13">
    <source>
        <dbReference type="Proteomes" id="UP000596660"/>
    </source>
</evidence>
<keyword evidence="5" id="KW-0010">Activator</keyword>
<feature type="domain" description="Calmodulin binding protein central" evidence="10">
    <location>
        <begin position="251"/>
        <end position="316"/>
    </location>
</feature>
<keyword evidence="13" id="KW-1185">Reference proteome</keyword>
<dbReference type="PANTHER" id="PTHR31713">
    <property type="entry name" value="OS02G0177800 PROTEIN"/>
    <property type="match status" value="1"/>
</dbReference>
<dbReference type="InterPro" id="IPR046831">
    <property type="entry name" value="Calmodulin_bind_N"/>
</dbReference>
<dbReference type="InterPro" id="IPR046830">
    <property type="entry name" value="Calmod_bind_M"/>
</dbReference>
<evidence type="ECO:0000256" key="3">
    <source>
        <dbReference type="ARBA" id="ARBA00023015"/>
    </source>
</evidence>
<dbReference type="Proteomes" id="UP000596660">
    <property type="component" value="Unplaced"/>
</dbReference>
<dbReference type="Pfam" id="PF07887">
    <property type="entry name" value="Calmodulin_bind"/>
    <property type="match status" value="1"/>
</dbReference>
<dbReference type="PANTHER" id="PTHR31713:SF43">
    <property type="entry name" value="CALMODULIN-BINDING PROTEIN 60 G"/>
    <property type="match status" value="1"/>
</dbReference>
<evidence type="ECO:0000256" key="4">
    <source>
        <dbReference type="ARBA" id="ARBA00023125"/>
    </source>
</evidence>
<evidence type="ECO:0000256" key="7">
    <source>
        <dbReference type="ARBA" id="ARBA00023242"/>
    </source>
</evidence>
<dbReference type="EnsemblPlants" id="AUR62000695-RA">
    <property type="protein sequence ID" value="AUR62000695-RA:cds"/>
    <property type="gene ID" value="AUR62000695"/>
</dbReference>
<feature type="compositionally biased region" description="Low complexity" evidence="8">
    <location>
        <begin position="13"/>
        <end position="23"/>
    </location>
</feature>
<keyword evidence="7" id="KW-0539">Nucleus</keyword>
<comment type="subcellular location">
    <subcellularLocation>
        <location evidence="1">Nucleus</location>
    </subcellularLocation>
</comment>
<dbReference type="InterPro" id="IPR046829">
    <property type="entry name" value="Calmod_bind_C"/>
</dbReference>
<feature type="domain" description="Calmodulin binding protein-like N-terminal" evidence="9">
    <location>
        <begin position="91"/>
        <end position="238"/>
    </location>
</feature>
<keyword evidence="4" id="KW-0238">DNA-binding</keyword>
<accession>A0A803KNT9</accession>
<organism evidence="12 13">
    <name type="scientific">Chenopodium quinoa</name>
    <name type="common">Quinoa</name>
    <dbReference type="NCBI Taxonomy" id="63459"/>
    <lineage>
        <taxon>Eukaryota</taxon>
        <taxon>Viridiplantae</taxon>
        <taxon>Streptophyta</taxon>
        <taxon>Embryophyta</taxon>
        <taxon>Tracheophyta</taxon>
        <taxon>Spermatophyta</taxon>
        <taxon>Magnoliopsida</taxon>
        <taxon>eudicotyledons</taxon>
        <taxon>Gunneridae</taxon>
        <taxon>Pentapetalae</taxon>
        <taxon>Caryophyllales</taxon>
        <taxon>Chenopodiaceae</taxon>
        <taxon>Chenopodioideae</taxon>
        <taxon>Atripliceae</taxon>
        <taxon>Chenopodium</taxon>
    </lineage>
</organism>
<keyword evidence="3" id="KW-0805">Transcription regulation</keyword>
<dbReference type="GO" id="GO:0005516">
    <property type="term" value="F:calmodulin binding"/>
    <property type="evidence" value="ECO:0007669"/>
    <property type="project" value="InterPro"/>
</dbReference>
<dbReference type="InterPro" id="IPR012416">
    <property type="entry name" value="CBP60"/>
</dbReference>
<dbReference type="GO" id="GO:0043565">
    <property type="term" value="F:sequence-specific DNA binding"/>
    <property type="evidence" value="ECO:0007669"/>
    <property type="project" value="TreeGrafter"/>
</dbReference>
<reference evidence="12" key="1">
    <citation type="journal article" date="2017" name="Nature">
        <title>The genome of Chenopodium quinoa.</title>
        <authorList>
            <person name="Jarvis D.E."/>
            <person name="Ho Y.S."/>
            <person name="Lightfoot D.J."/>
            <person name="Schmoeckel S.M."/>
            <person name="Li B."/>
            <person name="Borm T.J.A."/>
            <person name="Ohyanagi H."/>
            <person name="Mineta K."/>
            <person name="Michell C.T."/>
            <person name="Saber N."/>
            <person name="Kharbatia N.M."/>
            <person name="Rupper R.R."/>
            <person name="Sharp A.R."/>
            <person name="Dally N."/>
            <person name="Boughton B.A."/>
            <person name="Woo Y.H."/>
            <person name="Gao G."/>
            <person name="Schijlen E.G.W.M."/>
            <person name="Guo X."/>
            <person name="Momin A.A."/>
            <person name="Negrao S."/>
            <person name="Al-Babili S."/>
            <person name="Gehring C."/>
            <person name="Roessner U."/>
            <person name="Jung C."/>
            <person name="Murphy K."/>
            <person name="Arold S.T."/>
            <person name="Gojobori T."/>
            <person name="van der Linden C.G."/>
            <person name="van Loo E.N."/>
            <person name="Jellen E.N."/>
            <person name="Maughan P.J."/>
            <person name="Tester M."/>
        </authorList>
    </citation>
    <scope>NUCLEOTIDE SEQUENCE [LARGE SCALE GENOMIC DNA]</scope>
    <source>
        <strain evidence="12">cv. PI 614886</strain>
    </source>
</reference>
<dbReference type="GO" id="GO:0005634">
    <property type="term" value="C:nucleus"/>
    <property type="evidence" value="ECO:0007669"/>
    <property type="project" value="UniProtKB-SubCell"/>
</dbReference>
<proteinExistence type="inferred from homology"/>
<keyword evidence="6" id="KW-0804">Transcription</keyword>
<evidence type="ECO:0000313" key="12">
    <source>
        <dbReference type="EnsemblPlants" id="AUR62000695-RA:cds"/>
    </source>
</evidence>
<evidence type="ECO:0000256" key="2">
    <source>
        <dbReference type="ARBA" id="ARBA00007214"/>
    </source>
</evidence>
<dbReference type="Gramene" id="AUR62000695-RA">
    <property type="protein sequence ID" value="AUR62000695-RA:cds"/>
    <property type="gene ID" value="AUR62000695"/>
</dbReference>
<evidence type="ECO:0000259" key="9">
    <source>
        <dbReference type="Pfam" id="PF07887"/>
    </source>
</evidence>